<proteinExistence type="predicted"/>
<accession>A0A1H4K3M8</accession>
<gene>
    <name evidence="1" type="ORF">SAMN04489806_0990</name>
</gene>
<sequence length="104" mass="11662">MKQQPTPWPGGLRLPINTSIEDLMNQHGNLVNLPPMRWQLSRHLEIDIEGWPLNDSAQQREHTTRAWASSLGLHELDDVYCEGVVDDVTIALSPEPLDDDPAGT</sequence>
<protein>
    <submittedName>
        <fullName evidence="1">Uncharacterized protein</fullName>
    </submittedName>
</protein>
<reference evidence="1 2" key="1">
    <citation type="submission" date="2016-10" db="EMBL/GenBank/DDBJ databases">
        <authorList>
            <person name="de Groot N.N."/>
        </authorList>
    </citation>
    <scope>NUCLEOTIDE SEQUENCE [LARGE SCALE GENOMIC DNA]</scope>
    <source>
        <strain evidence="1 2">DSM 21799</strain>
    </source>
</reference>
<evidence type="ECO:0000313" key="2">
    <source>
        <dbReference type="Proteomes" id="UP000199183"/>
    </source>
</evidence>
<dbReference type="Proteomes" id="UP000199183">
    <property type="component" value="Unassembled WGS sequence"/>
</dbReference>
<dbReference type="RefSeq" id="WP_091180707.1">
    <property type="nucleotide sequence ID" value="NZ_FNRY01000001.1"/>
</dbReference>
<dbReference type="AlphaFoldDB" id="A0A1H4K3M8"/>
<keyword evidence="2" id="KW-1185">Reference proteome</keyword>
<name>A0A1H4K3M8_9MICO</name>
<dbReference type="EMBL" id="FNRY01000001">
    <property type="protein sequence ID" value="SEB52896.1"/>
    <property type="molecule type" value="Genomic_DNA"/>
</dbReference>
<organism evidence="1 2">
    <name type="scientific">Paramicrobacterium humi</name>
    <dbReference type="NCBI Taxonomy" id="640635"/>
    <lineage>
        <taxon>Bacteria</taxon>
        <taxon>Bacillati</taxon>
        <taxon>Actinomycetota</taxon>
        <taxon>Actinomycetes</taxon>
        <taxon>Micrococcales</taxon>
        <taxon>Microbacteriaceae</taxon>
        <taxon>Paramicrobacterium</taxon>
    </lineage>
</organism>
<dbReference type="STRING" id="640635.SAMN04489806_0990"/>
<evidence type="ECO:0000313" key="1">
    <source>
        <dbReference type="EMBL" id="SEB52896.1"/>
    </source>
</evidence>